<evidence type="ECO:0000313" key="5">
    <source>
        <dbReference type="Proteomes" id="UP000245469"/>
    </source>
</evidence>
<proteinExistence type="predicted"/>
<dbReference type="PANTHER" id="PTHR43818">
    <property type="entry name" value="BCDNA.GH03377"/>
    <property type="match status" value="1"/>
</dbReference>
<dbReference type="SUPFAM" id="SSF55347">
    <property type="entry name" value="Glyceraldehyde-3-phosphate dehydrogenase-like, C-terminal domain"/>
    <property type="match status" value="1"/>
</dbReference>
<dbReference type="InterPro" id="IPR055170">
    <property type="entry name" value="GFO_IDH_MocA-like_dom"/>
</dbReference>
<dbReference type="PANTHER" id="PTHR43818:SF11">
    <property type="entry name" value="BCDNA.GH03377"/>
    <property type="match status" value="1"/>
</dbReference>
<dbReference type="EMBL" id="QGDQ01000018">
    <property type="protein sequence ID" value="PWJ52725.1"/>
    <property type="molecule type" value="Genomic_DNA"/>
</dbReference>
<evidence type="ECO:0000259" key="3">
    <source>
        <dbReference type="Pfam" id="PF22725"/>
    </source>
</evidence>
<dbReference type="AlphaFoldDB" id="A0A316A4V1"/>
<accession>A0A316A4V1</accession>
<keyword evidence="1" id="KW-0560">Oxidoreductase</keyword>
<dbReference type="Gene3D" id="3.40.50.720">
    <property type="entry name" value="NAD(P)-binding Rossmann-like Domain"/>
    <property type="match status" value="1"/>
</dbReference>
<feature type="domain" description="Gfo/Idh/MocA-like oxidoreductase N-terminal" evidence="2">
    <location>
        <begin position="2"/>
        <end position="113"/>
    </location>
</feature>
<dbReference type="Pfam" id="PF22725">
    <property type="entry name" value="GFO_IDH_MocA_C3"/>
    <property type="match status" value="1"/>
</dbReference>
<dbReference type="GO" id="GO:0016491">
    <property type="term" value="F:oxidoreductase activity"/>
    <property type="evidence" value="ECO:0007669"/>
    <property type="project" value="UniProtKB-KW"/>
</dbReference>
<dbReference type="SUPFAM" id="SSF51735">
    <property type="entry name" value="NAD(P)-binding Rossmann-fold domains"/>
    <property type="match status" value="1"/>
</dbReference>
<dbReference type="InterPro" id="IPR000683">
    <property type="entry name" value="Gfo/Idh/MocA-like_OxRdtase_N"/>
</dbReference>
<dbReference type="Pfam" id="PF01408">
    <property type="entry name" value="GFO_IDH_MocA"/>
    <property type="match status" value="1"/>
</dbReference>
<evidence type="ECO:0000256" key="1">
    <source>
        <dbReference type="ARBA" id="ARBA00023002"/>
    </source>
</evidence>
<dbReference type="Gene3D" id="3.30.360.10">
    <property type="entry name" value="Dihydrodipicolinate Reductase, domain 2"/>
    <property type="match status" value="1"/>
</dbReference>
<dbReference type="InterPro" id="IPR050463">
    <property type="entry name" value="Gfo/Idh/MocA_oxidrdct_glycsds"/>
</dbReference>
<gene>
    <name evidence="4" type="ORF">BXY45_118100</name>
</gene>
<protein>
    <submittedName>
        <fullName evidence="4">Putative dehydrogenase</fullName>
    </submittedName>
</protein>
<dbReference type="InterPro" id="IPR036291">
    <property type="entry name" value="NAD(P)-bd_dom_sf"/>
</dbReference>
<evidence type="ECO:0000313" key="4">
    <source>
        <dbReference type="EMBL" id="PWJ52725.1"/>
    </source>
</evidence>
<dbReference type="Proteomes" id="UP000245469">
    <property type="component" value="Unassembled WGS sequence"/>
</dbReference>
<keyword evidence="5" id="KW-1185">Reference proteome</keyword>
<comment type="caution">
    <text evidence="4">The sequence shown here is derived from an EMBL/GenBank/DDBJ whole genome shotgun (WGS) entry which is preliminary data.</text>
</comment>
<name>A0A316A4V1_9ACTN</name>
<evidence type="ECO:0000259" key="2">
    <source>
        <dbReference type="Pfam" id="PF01408"/>
    </source>
</evidence>
<sequence length="356" mass="37440">MGLGWAGQQHLEAYAARPDVQVVALAGLEADLLASLGTAHGARHLVARWQDLLDVEGLQAVSIAVPTALHAPIAVAALQRGLHVLCEKPIARDAPEAATMVEAARTAGRVLDVVFNHRQRGDVQALRQLVASGELGRPYAARAWWLRRRGIPMLGSWFTNAEASGGGPLVDIGVHCLDWALHVLGEPRVVAASAVTFSELGPRGLGGSRGGSKSLTGAASAYEVEDLAHAFLRLEGGGLLQLETSWAMFRETEDQLGMTVTGTDGGAELVVRGAPAPVGDLRVFTDSPLTADGEAADRTVPVRPGRGHAAVVDAFVGVVRGDPSAWKDHDGSLALDRARVIDACYASARQNREVVL</sequence>
<feature type="domain" description="GFO/IDH/MocA-like oxidoreductase" evidence="3">
    <location>
        <begin position="123"/>
        <end position="267"/>
    </location>
</feature>
<reference evidence="4 5" key="1">
    <citation type="submission" date="2018-03" db="EMBL/GenBank/DDBJ databases">
        <title>Genomic Encyclopedia of Archaeal and Bacterial Type Strains, Phase II (KMG-II): from individual species to whole genera.</title>
        <authorList>
            <person name="Goeker M."/>
        </authorList>
    </citation>
    <scope>NUCLEOTIDE SEQUENCE [LARGE SCALE GENOMIC DNA]</scope>
    <source>
        <strain evidence="4 5">DSM 44889</strain>
    </source>
</reference>
<dbReference type="GO" id="GO:0000166">
    <property type="term" value="F:nucleotide binding"/>
    <property type="evidence" value="ECO:0007669"/>
    <property type="project" value="InterPro"/>
</dbReference>
<organism evidence="4 5">
    <name type="scientific">Quadrisphaera granulorum</name>
    <dbReference type="NCBI Taxonomy" id="317664"/>
    <lineage>
        <taxon>Bacteria</taxon>
        <taxon>Bacillati</taxon>
        <taxon>Actinomycetota</taxon>
        <taxon>Actinomycetes</taxon>
        <taxon>Kineosporiales</taxon>
        <taxon>Kineosporiaceae</taxon>
        <taxon>Quadrisphaera</taxon>
    </lineage>
</organism>